<comment type="subcellular location">
    <subcellularLocation>
        <location evidence="1">Cell membrane</location>
        <topology evidence="1">Multi-pass membrane protein</topology>
    </subcellularLocation>
</comment>
<keyword evidence="5 6" id="KW-0472">Membrane</keyword>
<feature type="transmembrane region" description="Helical" evidence="6">
    <location>
        <begin position="217"/>
        <end position="238"/>
    </location>
</feature>
<feature type="transmembrane region" description="Helical" evidence="6">
    <location>
        <begin position="78"/>
        <end position="95"/>
    </location>
</feature>
<accession>A0ABS0J433</accession>
<proteinExistence type="predicted"/>
<feature type="transmembrane region" description="Helical" evidence="6">
    <location>
        <begin position="48"/>
        <end position="66"/>
    </location>
</feature>
<sequence>MVNTPPSRKSRQALIVSGVSLALVAFLIREDWKDVYSILQGRISPSLLWPFSLMALAIALIYGYRWRLLLKLKLSHRASLIASALCLGGNMLLPARGGDLLRVHYSHLAADMPHAEVLSRLFVEKVIDLVTIAAVGVLASAFLRSSSVSVYSPVLTVFTVAALAIAIFAVIVVKCFGELLLICLQHLFKFLGRAAFFEKHVTRLIRDVDRNFTLSAIFLPSLITMTMWLSIYALSYVLAAKFVGVALSYQESLLVLFAGAVGLMLPAAPSGVGTFHASVVSAFVFLGRSPAEGVLVATAIHLLFFVAYVVPAAFLYGRWYFTRNIPG</sequence>
<feature type="transmembrane region" description="Helical" evidence="6">
    <location>
        <begin position="150"/>
        <end position="173"/>
    </location>
</feature>
<evidence type="ECO:0000256" key="3">
    <source>
        <dbReference type="ARBA" id="ARBA00022692"/>
    </source>
</evidence>
<name>A0ABS0J433_9BACT</name>
<keyword evidence="2" id="KW-1003">Cell membrane</keyword>
<feature type="transmembrane region" description="Helical" evidence="6">
    <location>
        <begin position="126"/>
        <end position="143"/>
    </location>
</feature>
<evidence type="ECO:0000313" key="7">
    <source>
        <dbReference type="EMBL" id="MBG3877202.1"/>
    </source>
</evidence>
<evidence type="ECO:0000256" key="4">
    <source>
        <dbReference type="ARBA" id="ARBA00022989"/>
    </source>
</evidence>
<dbReference type="RefSeq" id="WP_196609200.1">
    <property type="nucleotide sequence ID" value="NZ_VRYY01000239.1"/>
</dbReference>
<evidence type="ECO:0000256" key="5">
    <source>
        <dbReference type="ARBA" id="ARBA00023136"/>
    </source>
</evidence>
<dbReference type="Proteomes" id="UP001194469">
    <property type="component" value="Unassembled WGS sequence"/>
</dbReference>
<dbReference type="Pfam" id="PF03706">
    <property type="entry name" value="LPG_synthase_TM"/>
    <property type="match status" value="1"/>
</dbReference>
<dbReference type="InterPro" id="IPR022791">
    <property type="entry name" value="L-PG_synthase/AglD"/>
</dbReference>
<organism evidence="7 8">
    <name type="scientific">Nitratidesulfovibrio oxamicus</name>
    <dbReference type="NCBI Taxonomy" id="32016"/>
    <lineage>
        <taxon>Bacteria</taxon>
        <taxon>Pseudomonadati</taxon>
        <taxon>Thermodesulfobacteriota</taxon>
        <taxon>Desulfovibrionia</taxon>
        <taxon>Desulfovibrionales</taxon>
        <taxon>Desulfovibrionaceae</taxon>
        <taxon>Nitratidesulfovibrio</taxon>
    </lineage>
</organism>
<keyword evidence="3 6" id="KW-0812">Transmembrane</keyword>
<evidence type="ECO:0000313" key="8">
    <source>
        <dbReference type="Proteomes" id="UP001194469"/>
    </source>
</evidence>
<evidence type="ECO:0000256" key="6">
    <source>
        <dbReference type="SAM" id="Phobius"/>
    </source>
</evidence>
<reference evidence="7 8" key="1">
    <citation type="submission" date="2019-08" db="EMBL/GenBank/DDBJ databases">
        <authorList>
            <person name="Luo N."/>
        </authorList>
    </citation>
    <scope>NUCLEOTIDE SEQUENCE [LARGE SCALE GENOMIC DNA]</scope>
    <source>
        <strain evidence="7 8">NCIMB 9442</strain>
    </source>
</reference>
<gene>
    <name evidence="7" type="ORF">FVW20_09290</name>
</gene>
<dbReference type="PANTHER" id="PTHR39087:SF2">
    <property type="entry name" value="UPF0104 MEMBRANE PROTEIN MJ1595"/>
    <property type="match status" value="1"/>
</dbReference>
<keyword evidence="8" id="KW-1185">Reference proteome</keyword>
<protein>
    <submittedName>
        <fullName evidence="7">Flippase-like domain-containing protein</fullName>
    </submittedName>
</protein>
<dbReference type="PANTHER" id="PTHR39087">
    <property type="entry name" value="UPF0104 MEMBRANE PROTEIN MJ1595"/>
    <property type="match status" value="1"/>
</dbReference>
<evidence type="ECO:0000256" key="2">
    <source>
        <dbReference type="ARBA" id="ARBA00022475"/>
    </source>
</evidence>
<keyword evidence="4 6" id="KW-1133">Transmembrane helix</keyword>
<feature type="transmembrane region" description="Helical" evidence="6">
    <location>
        <begin position="253"/>
        <end position="286"/>
    </location>
</feature>
<feature type="transmembrane region" description="Helical" evidence="6">
    <location>
        <begin position="12"/>
        <end position="28"/>
    </location>
</feature>
<feature type="transmembrane region" description="Helical" evidence="6">
    <location>
        <begin position="293"/>
        <end position="316"/>
    </location>
</feature>
<comment type="caution">
    <text evidence="7">The sequence shown here is derived from an EMBL/GenBank/DDBJ whole genome shotgun (WGS) entry which is preliminary data.</text>
</comment>
<evidence type="ECO:0000256" key="1">
    <source>
        <dbReference type="ARBA" id="ARBA00004651"/>
    </source>
</evidence>
<dbReference type="EMBL" id="VRYY01000239">
    <property type="protein sequence ID" value="MBG3877202.1"/>
    <property type="molecule type" value="Genomic_DNA"/>
</dbReference>